<accession>A0A6G0WZB8</accession>
<sequence length="72" mass="8401">MFVRWIPLGNRDSTTQVSFQKDFIEKSQHCLKPTYRLIARLTNDKTKQLIALIITRLRTMATAIHVVDEATR</sequence>
<evidence type="ECO:0000313" key="1">
    <source>
        <dbReference type="EMBL" id="KAF0732862.1"/>
    </source>
</evidence>
<dbReference type="EMBL" id="VJMJ01000128">
    <property type="protein sequence ID" value="KAF0732862.1"/>
    <property type="molecule type" value="Genomic_DNA"/>
</dbReference>
<reference evidence="1 2" key="1">
    <citation type="submission" date="2019-07" db="EMBL/GenBank/DDBJ databases">
        <title>Genomics analysis of Aphanomyces spp. identifies a new class of oomycete effector associated with host adaptation.</title>
        <authorList>
            <person name="Gaulin E."/>
        </authorList>
    </citation>
    <scope>NUCLEOTIDE SEQUENCE [LARGE SCALE GENOMIC DNA]</scope>
    <source>
        <strain evidence="1 2">ATCC 201684</strain>
    </source>
</reference>
<gene>
    <name evidence="1" type="ORF">Ae201684_010187</name>
</gene>
<dbReference type="Proteomes" id="UP000481153">
    <property type="component" value="Unassembled WGS sequence"/>
</dbReference>
<protein>
    <submittedName>
        <fullName evidence="1">Uncharacterized protein</fullName>
    </submittedName>
</protein>
<proteinExistence type="predicted"/>
<dbReference type="AlphaFoldDB" id="A0A6G0WZB8"/>
<comment type="caution">
    <text evidence="1">The sequence shown here is derived from an EMBL/GenBank/DDBJ whole genome shotgun (WGS) entry which is preliminary data.</text>
</comment>
<organism evidence="1 2">
    <name type="scientific">Aphanomyces euteiches</name>
    <dbReference type="NCBI Taxonomy" id="100861"/>
    <lineage>
        <taxon>Eukaryota</taxon>
        <taxon>Sar</taxon>
        <taxon>Stramenopiles</taxon>
        <taxon>Oomycota</taxon>
        <taxon>Saprolegniomycetes</taxon>
        <taxon>Saprolegniales</taxon>
        <taxon>Verrucalvaceae</taxon>
        <taxon>Aphanomyces</taxon>
    </lineage>
</organism>
<evidence type="ECO:0000313" key="2">
    <source>
        <dbReference type="Proteomes" id="UP000481153"/>
    </source>
</evidence>
<keyword evidence="2" id="KW-1185">Reference proteome</keyword>
<name>A0A6G0WZB8_9STRA</name>